<sequence>MFQAPESAMLMLAGSGSGLGPQQLVLVPAVALTAFGALMLPLTIRAFGRAIAAREETLAGAIAQ</sequence>
<proteinExistence type="predicted"/>
<evidence type="ECO:0000256" key="1">
    <source>
        <dbReference type="SAM" id="Phobius"/>
    </source>
</evidence>
<dbReference type="Proteomes" id="UP000179642">
    <property type="component" value="Unassembled WGS sequence"/>
</dbReference>
<keyword evidence="1" id="KW-0472">Membrane</keyword>
<accession>A0A1S2QFW6</accession>
<evidence type="ECO:0000313" key="3">
    <source>
        <dbReference type="Proteomes" id="UP000179642"/>
    </source>
</evidence>
<name>A0A1S2QFW6_9ACTN</name>
<dbReference type="AlphaFoldDB" id="A0A1S2QFW6"/>
<organism evidence="2 3">
    <name type="scientific">Streptomyces monashensis</name>
    <dbReference type="NCBI Taxonomy" id="1678012"/>
    <lineage>
        <taxon>Bacteria</taxon>
        <taxon>Bacillati</taxon>
        <taxon>Actinomycetota</taxon>
        <taxon>Actinomycetes</taxon>
        <taxon>Kitasatosporales</taxon>
        <taxon>Streptomycetaceae</taxon>
        <taxon>Streptomyces</taxon>
    </lineage>
</organism>
<dbReference type="RefSeq" id="WP_071381751.1">
    <property type="nucleotide sequence ID" value="NZ_MLYO01000027.1"/>
</dbReference>
<dbReference type="OrthoDB" id="3332648at2"/>
<protein>
    <submittedName>
        <fullName evidence="2">Uncharacterized protein</fullName>
    </submittedName>
</protein>
<keyword evidence="3" id="KW-1185">Reference proteome</keyword>
<dbReference type="EMBL" id="MLYO01000027">
    <property type="protein sequence ID" value="OIK04501.1"/>
    <property type="molecule type" value="Genomic_DNA"/>
</dbReference>
<comment type="caution">
    <text evidence="2">The sequence shown here is derived from an EMBL/GenBank/DDBJ whole genome shotgun (WGS) entry which is preliminary data.</text>
</comment>
<keyword evidence="1" id="KW-1133">Transmembrane helix</keyword>
<feature type="transmembrane region" description="Helical" evidence="1">
    <location>
        <begin position="24"/>
        <end position="44"/>
    </location>
</feature>
<reference evidence="2 3" key="1">
    <citation type="submission" date="2016-10" db="EMBL/GenBank/DDBJ databases">
        <title>Genome sequence of Streptomyces sp. MUSC 1.</title>
        <authorList>
            <person name="Lee L.-H."/>
            <person name="Ser H.-L."/>
            <person name="Law J.W.-F."/>
        </authorList>
    </citation>
    <scope>NUCLEOTIDE SEQUENCE [LARGE SCALE GENOMIC DNA]</scope>
    <source>
        <strain evidence="2 3">MUSC 1</strain>
    </source>
</reference>
<gene>
    <name evidence="2" type="ORF">BIV23_17245</name>
</gene>
<evidence type="ECO:0000313" key="2">
    <source>
        <dbReference type="EMBL" id="OIK04501.1"/>
    </source>
</evidence>
<keyword evidence="1" id="KW-0812">Transmembrane</keyword>